<reference evidence="1 2" key="1">
    <citation type="submission" date="2019-03" db="EMBL/GenBank/DDBJ databases">
        <title>First draft genome of Liparis tanakae, snailfish: a comprehensive survey of snailfish specific genes.</title>
        <authorList>
            <person name="Kim W."/>
            <person name="Song I."/>
            <person name="Jeong J.-H."/>
            <person name="Kim D."/>
            <person name="Kim S."/>
            <person name="Ryu S."/>
            <person name="Song J.Y."/>
            <person name="Lee S.K."/>
        </authorList>
    </citation>
    <scope>NUCLEOTIDE SEQUENCE [LARGE SCALE GENOMIC DNA]</scope>
    <source>
        <tissue evidence="1">Muscle</tissue>
    </source>
</reference>
<accession>A0A4Z2EW83</accession>
<proteinExistence type="predicted"/>
<evidence type="ECO:0000313" key="2">
    <source>
        <dbReference type="Proteomes" id="UP000314294"/>
    </source>
</evidence>
<gene>
    <name evidence="1" type="ORF">EYF80_056783</name>
</gene>
<name>A0A4Z2EW83_9TELE</name>
<dbReference type="EMBL" id="SRLO01002376">
    <property type="protein sequence ID" value="TNN33053.1"/>
    <property type="molecule type" value="Genomic_DNA"/>
</dbReference>
<evidence type="ECO:0000313" key="1">
    <source>
        <dbReference type="EMBL" id="TNN33053.1"/>
    </source>
</evidence>
<dbReference type="Proteomes" id="UP000314294">
    <property type="component" value="Unassembled WGS sequence"/>
</dbReference>
<organism evidence="1 2">
    <name type="scientific">Liparis tanakae</name>
    <name type="common">Tanaka's snailfish</name>
    <dbReference type="NCBI Taxonomy" id="230148"/>
    <lineage>
        <taxon>Eukaryota</taxon>
        <taxon>Metazoa</taxon>
        <taxon>Chordata</taxon>
        <taxon>Craniata</taxon>
        <taxon>Vertebrata</taxon>
        <taxon>Euteleostomi</taxon>
        <taxon>Actinopterygii</taxon>
        <taxon>Neopterygii</taxon>
        <taxon>Teleostei</taxon>
        <taxon>Neoteleostei</taxon>
        <taxon>Acanthomorphata</taxon>
        <taxon>Eupercaria</taxon>
        <taxon>Perciformes</taxon>
        <taxon>Cottioidei</taxon>
        <taxon>Cottales</taxon>
        <taxon>Liparidae</taxon>
        <taxon>Liparis</taxon>
    </lineage>
</organism>
<comment type="caution">
    <text evidence="1">The sequence shown here is derived from an EMBL/GenBank/DDBJ whole genome shotgun (WGS) entry which is preliminary data.</text>
</comment>
<keyword evidence="2" id="KW-1185">Reference proteome</keyword>
<sequence>MRSTSHRDPDSSRDQPPLHGVWLIGSQCEQDLISQRTDLTDGGRVAGAVVSVATSTPVLAGRTVIHIKGVYTASLSTGWISFGFITFKEEKKNFRRR</sequence>
<protein>
    <submittedName>
        <fullName evidence="1">Uncharacterized protein</fullName>
    </submittedName>
</protein>
<dbReference type="AlphaFoldDB" id="A0A4Z2EW83"/>